<dbReference type="PANTHER" id="PTHR46803">
    <property type="entry name" value="E3 UBIQUITIN-PROTEIN LIGASE CHIP"/>
    <property type="match status" value="1"/>
</dbReference>
<proteinExistence type="predicted"/>
<protein>
    <recommendedName>
        <fullName evidence="2">RING-type E3 ubiquitin transferase</fullName>
        <ecNumber evidence="2">2.3.2.27</ecNumber>
    </recommendedName>
</protein>
<dbReference type="Gene3D" id="3.30.40.10">
    <property type="entry name" value="Zinc/RING finger domain, C3HC4 (zinc finger)"/>
    <property type="match status" value="1"/>
</dbReference>
<dbReference type="SUPFAM" id="SSF57850">
    <property type="entry name" value="RING/U-box"/>
    <property type="match status" value="1"/>
</dbReference>
<evidence type="ECO:0000256" key="4">
    <source>
        <dbReference type="ARBA" id="ARBA00022737"/>
    </source>
</evidence>
<dbReference type="PROSITE" id="PS51698">
    <property type="entry name" value="U_BOX"/>
    <property type="match status" value="1"/>
</dbReference>
<dbReference type="GO" id="GO:0000209">
    <property type="term" value="P:protein polyubiquitination"/>
    <property type="evidence" value="ECO:0007669"/>
    <property type="project" value="TreeGrafter"/>
</dbReference>
<dbReference type="GO" id="GO:0006515">
    <property type="term" value="P:protein quality control for misfolded or incompletely synthesized proteins"/>
    <property type="evidence" value="ECO:0007669"/>
    <property type="project" value="TreeGrafter"/>
</dbReference>
<dbReference type="EMBL" id="CCKQ01006442">
    <property type="protein sequence ID" value="CDW77754.1"/>
    <property type="molecule type" value="Genomic_DNA"/>
</dbReference>
<dbReference type="OrthoDB" id="311243at2759"/>
<evidence type="ECO:0000313" key="9">
    <source>
        <dbReference type="Proteomes" id="UP000039865"/>
    </source>
</evidence>
<dbReference type="GO" id="GO:0071218">
    <property type="term" value="P:cellular response to misfolded protein"/>
    <property type="evidence" value="ECO:0007669"/>
    <property type="project" value="TreeGrafter"/>
</dbReference>
<comment type="catalytic activity">
    <reaction evidence="1">
        <text>S-ubiquitinyl-[E2 ubiquitin-conjugating enzyme]-L-cysteine + [acceptor protein]-L-lysine = [E2 ubiquitin-conjugating enzyme]-L-cysteine + N(6)-ubiquitinyl-[acceptor protein]-L-lysine.</text>
        <dbReference type="EC" id="2.3.2.27"/>
    </reaction>
</comment>
<dbReference type="GO" id="GO:0061630">
    <property type="term" value="F:ubiquitin protein ligase activity"/>
    <property type="evidence" value="ECO:0007669"/>
    <property type="project" value="UniProtKB-EC"/>
</dbReference>
<evidence type="ECO:0000256" key="5">
    <source>
        <dbReference type="ARBA" id="ARBA00022786"/>
    </source>
</evidence>
<keyword evidence="6" id="KW-0802">TPR repeat</keyword>
<keyword evidence="5" id="KW-0833">Ubl conjugation pathway</keyword>
<evidence type="ECO:0000313" key="8">
    <source>
        <dbReference type="EMBL" id="CDW77754.1"/>
    </source>
</evidence>
<feature type="repeat" description="TPR" evidence="6">
    <location>
        <begin position="9"/>
        <end position="42"/>
    </location>
</feature>
<dbReference type="InParanoid" id="A0A078A6C8"/>
<accession>A0A078A6C8</accession>
<dbReference type="SMART" id="SM00504">
    <property type="entry name" value="Ubox"/>
    <property type="match status" value="1"/>
</dbReference>
<evidence type="ECO:0000256" key="3">
    <source>
        <dbReference type="ARBA" id="ARBA00022679"/>
    </source>
</evidence>
<dbReference type="Gene3D" id="1.25.40.10">
    <property type="entry name" value="Tetratricopeptide repeat domain"/>
    <property type="match status" value="1"/>
</dbReference>
<dbReference type="GO" id="GO:0043161">
    <property type="term" value="P:proteasome-mediated ubiquitin-dependent protein catabolic process"/>
    <property type="evidence" value="ECO:0007669"/>
    <property type="project" value="TreeGrafter"/>
</dbReference>
<dbReference type="SUPFAM" id="SSF48452">
    <property type="entry name" value="TPR-like"/>
    <property type="match status" value="1"/>
</dbReference>
<evidence type="ECO:0000256" key="2">
    <source>
        <dbReference type="ARBA" id="ARBA00012483"/>
    </source>
</evidence>
<dbReference type="GO" id="GO:0005737">
    <property type="term" value="C:cytoplasm"/>
    <property type="evidence" value="ECO:0007669"/>
    <property type="project" value="TreeGrafter"/>
</dbReference>
<dbReference type="InterPro" id="IPR003613">
    <property type="entry name" value="Ubox_domain"/>
</dbReference>
<evidence type="ECO:0000256" key="6">
    <source>
        <dbReference type="PROSITE-ProRule" id="PRU00339"/>
    </source>
</evidence>
<evidence type="ECO:0000259" key="7">
    <source>
        <dbReference type="PROSITE" id="PS51698"/>
    </source>
</evidence>
<dbReference type="InterPro" id="IPR011990">
    <property type="entry name" value="TPR-like_helical_dom_sf"/>
</dbReference>
<dbReference type="Pfam" id="PF13414">
    <property type="entry name" value="TPR_11"/>
    <property type="match status" value="1"/>
</dbReference>
<organism evidence="8 9">
    <name type="scientific">Stylonychia lemnae</name>
    <name type="common">Ciliate</name>
    <dbReference type="NCBI Taxonomy" id="5949"/>
    <lineage>
        <taxon>Eukaryota</taxon>
        <taxon>Sar</taxon>
        <taxon>Alveolata</taxon>
        <taxon>Ciliophora</taxon>
        <taxon>Intramacronucleata</taxon>
        <taxon>Spirotrichea</taxon>
        <taxon>Stichotrichia</taxon>
        <taxon>Sporadotrichida</taxon>
        <taxon>Oxytrichidae</taxon>
        <taxon>Stylonychinae</taxon>
        <taxon>Stylonychia</taxon>
    </lineage>
</organism>
<dbReference type="Proteomes" id="UP000039865">
    <property type="component" value="Unassembled WGS sequence"/>
</dbReference>
<dbReference type="EC" id="2.3.2.27" evidence="2"/>
<name>A0A078A6C8_STYLE</name>
<keyword evidence="9" id="KW-1185">Reference proteome</keyword>
<dbReference type="PROSITE" id="PS50005">
    <property type="entry name" value="TPR"/>
    <property type="match status" value="1"/>
</dbReference>
<evidence type="ECO:0000256" key="1">
    <source>
        <dbReference type="ARBA" id="ARBA00000900"/>
    </source>
</evidence>
<dbReference type="Pfam" id="PF04564">
    <property type="entry name" value="U-box"/>
    <property type="match status" value="1"/>
</dbReference>
<dbReference type="AlphaFoldDB" id="A0A078A6C8"/>
<dbReference type="SMART" id="SM00028">
    <property type="entry name" value="TPR"/>
    <property type="match status" value="2"/>
</dbReference>
<keyword evidence="3" id="KW-0808">Transferase</keyword>
<feature type="domain" description="U-box" evidence="7">
    <location>
        <begin position="200"/>
        <end position="274"/>
    </location>
</feature>
<sequence length="288" mass="34398">MAQETKELSIQFKDQGNLWYSQKDYQKAIELYSRAIMINDNNPTFYLNRAKCFKMLKTFDKQYQDSLKAIELDDSYIKAYIVNGEALVELGKNDKNTAKIEKGILRMKKALNMCFKQNQKNFEKEIQTSLKKAEKIKWYKQTEIDSHDKERLMYQIRGKMDNHQDDQDILGRFEKYLNQTDPRYEETKNQAREHRSTHKEIPDFLICRITDDLMEQPVVIQSGFTYEKSAILKHFQINGNIDPITRQSVDPNILIPNHYLKQATEYYLERNPWAFQYIPGELYLQYHM</sequence>
<dbReference type="GO" id="GO:0045862">
    <property type="term" value="P:positive regulation of proteolysis"/>
    <property type="evidence" value="ECO:0007669"/>
    <property type="project" value="TreeGrafter"/>
</dbReference>
<dbReference type="OMA" id="WAGVEHD"/>
<dbReference type="InterPro" id="IPR019734">
    <property type="entry name" value="TPR_rpt"/>
</dbReference>
<gene>
    <name evidence="8" type="primary">Contig6536.g6994</name>
    <name evidence="8" type="ORF">STYLEM_6720</name>
</gene>
<keyword evidence="4" id="KW-0677">Repeat</keyword>
<dbReference type="GO" id="GO:0051087">
    <property type="term" value="F:protein-folding chaperone binding"/>
    <property type="evidence" value="ECO:0007669"/>
    <property type="project" value="TreeGrafter"/>
</dbReference>
<dbReference type="PANTHER" id="PTHR46803:SF2">
    <property type="entry name" value="E3 UBIQUITIN-PROTEIN LIGASE CHIP"/>
    <property type="match status" value="1"/>
</dbReference>
<dbReference type="InterPro" id="IPR013083">
    <property type="entry name" value="Znf_RING/FYVE/PHD"/>
</dbReference>
<reference evidence="8 9" key="1">
    <citation type="submission" date="2014-06" db="EMBL/GenBank/DDBJ databases">
        <authorList>
            <person name="Swart Estienne"/>
        </authorList>
    </citation>
    <scope>NUCLEOTIDE SEQUENCE [LARGE SCALE GENOMIC DNA]</scope>
    <source>
        <strain evidence="8 9">130c</strain>
    </source>
</reference>